<evidence type="ECO:0000313" key="19">
    <source>
        <dbReference type="EMBL" id="MDY0744299.1"/>
    </source>
</evidence>
<evidence type="ECO:0000256" key="2">
    <source>
        <dbReference type="ARBA" id="ARBA00004651"/>
    </source>
</evidence>
<dbReference type="Gene3D" id="3.30.450.20">
    <property type="entry name" value="PAS domain"/>
    <property type="match status" value="1"/>
</dbReference>
<dbReference type="SMART" id="SM00388">
    <property type="entry name" value="HisKA"/>
    <property type="match status" value="1"/>
</dbReference>
<keyword evidence="20" id="KW-1185">Reference proteome</keyword>
<evidence type="ECO:0000259" key="15">
    <source>
        <dbReference type="PROSITE" id="PS50110"/>
    </source>
</evidence>
<feature type="domain" description="PAS" evidence="16">
    <location>
        <begin position="547"/>
        <end position="617"/>
    </location>
</feature>
<dbReference type="PROSITE" id="PS50112">
    <property type="entry name" value="PAS"/>
    <property type="match status" value="1"/>
</dbReference>
<evidence type="ECO:0000256" key="8">
    <source>
        <dbReference type="ARBA" id="ARBA00022777"/>
    </source>
</evidence>
<evidence type="ECO:0000313" key="20">
    <source>
        <dbReference type="Proteomes" id="UP001285263"/>
    </source>
</evidence>
<dbReference type="EC" id="2.7.13.3" evidence="3"/>
<dbReference type="InterPro" id="IPR003661">
    <property type="entry name" value="HisK_dim/P_dom"/>
</dbReference>
<feature type="domain" description="PAC" evidence="17">
    <location>
        <begin position="621"/>
        <end position="673"/>
    </location>
</feature>
<comment type="caution">
    <text evidence="19">The sequence shown here is derived from an EMBL/GenBank/DDBJ whole genome shotgun (WGS) entry which is preliminary data.</text>
</comment>
<accession>A0ABU5DGA2</accession>
<dbReference type="Gene3D" id="3.40.50.2300">
    <property type="match status" value="1"/>
</dbReference>
<keyword evidence="5 11" id="KW-0597">Phosphoprotein</keyword>
<evidence type="ECO:0000259" key="14">
    <source>
        <dbReference type="PROSITE" id="PS50109"/>
    </source>
</evidence>
<feature type="transmembrane region" description="Helical" evidence="13">
    <location>
        <begin position="492"/>
        <end position="512"/>
    </location>
</feature>
<feature type="domain" description="CHASE" evidence="18">
    <location>
        <begin position="255"/>
        <end position="422"/>
    </location>
</feature>
<dbReference type="SUPFAM" id="SSF47384">
    <property type="entry name" value="Homodimeric domain of signal transducing histidine kinase"/>
    <property type="match status" value="1"/>
</dbReference>
<dbReference type="InterPro" id="IPR036097">
    <property type="entry name" value="HisK_dim/P_sf"/>
</dbReference>
<dbReference type="Pfam" id="PF05231">
    <property type="entry name" value="MASE1"/>
    <property type="match status" value="1"/>
</dbReference>
<feature type="region of interest" description="Disordered" evidence="12">
    <location>
        <begin position="903"/>
        <end position="936"/>
    </location>
</feature>
<feature type="compositionally biased region" description="Polar residues" evidence="12">
    <location>
        <begin position="914"/>
        <end position="923"/>
    </location>
</feature>
<dbReference type="SMART" id="SM01079">
    <property type="entry name" value="CHASE"/>
    <property type="match status" value="1"/>
</dbReference>
<dbReference type="PANTHER" id="PTHR43047:SF72">
    <property type="entry name" value="OSMOSENSING HISTIDINE PROTEIN KINASE SLN1"/>
    <property type="match status" value="1"/>
</dbReference>
<evidence type="ECO:0000256" key="12">
    <source>
        <dbReference type="SAM" id="MobiDB-lite"/>
    </source>
</evidence>
<evidence type="ECO:0000256" key="5">
    <source>
        <dbReference type="ARBA" id="ARBA00022553"/>
    </source>
</evidence>
<name>A0ABU5DGA2_9BURK</name>
<dbReference type="Gene3D" id="1.10.287.130">
    <property type="match status" value="1"/>
</dbReference>
<dbReference type="InterPro" id="IPR001789">
    <property type="entry name" value="Sig_transdc_resp-reg_receiver"/>
</dbReference>
<dbReference type="PROSITE" id="PS50839">
    <property type="entry name" value="CHASE"/>
    <property type="match status" value="1"/>
</dbReference>
<protein>
    <recommendedName>
        <fullName evidence="3">histidine kinase</fullName>
        <ecNumber evidence="3">2.7.13.3</ecNumber>
    </recommendedName>
</protein>
<proteinExistence type="predicted"/>
<keyword evidence="8" id="KW-0418">Kinase</keyword>
<dbReference type="Pfam" id="PF00989">
    <property type="entry name" value="PAS"/>
    <property type="match status" value="1"/>
</dbReference>
<feature type="domain" description="Histidine kinase" evidence="14">
    <location>
        <begin position="690"/>
        <end position="909"/>
    </location>
</feature>
<feature type="transmembrane region" description="Helical" evidence="13">
    <location>
        <begin position="120"/>
        <end position="146"/>
    </location>
</feature>
<dbReference type="SUPFAM" id="SSF55785">
    <property type="entry name" value="PYP-like sensor domain (PAS domain)"/>
    <property type="match status" value="1"/>
</dbReference>
<dbReference type="SUPFAM" id="SSF55874">
    <property type="entry name" value="ATPase domain of HSP90 chaperone/DNA topoisomerase II/histidine kinase"/>
    <property type="match status" value="1"/>
</dbReference>
<dbReference type="InterPro" id="IPR007895">
    <property type="entry name" value="MASE1"/>
</dbReference>
<feature type="transmembrane region" description="Helical" evidence="13">
    <location>
        <begin position="86"/>
        <end position="108"/>
    </location>
</feature>
<keyword evidence="9 13" id="KW-1133">Transmembrane helix</keyword>
<evidence type="ECO:0000259" key="16">
    <source>
        <dbReference type="PROSITE" id="PS50112"/>
    </source>
</evidence>
<dbReference type="PROSITE" id="PS50113">
    <property type="entry name" value="PAC"/>
    <property type="match status" value="1"/>
</dbReference>
<evidence type="ECO:0000256" key="7">
    <source>
        <dbReference type="ARBA" id="ARBA00022692"/>
    </source>
</evidence>
<comment type="catalytic activity">
    <reaction evidence="1">
        <text>ATP + protein L-histidine = ADP + protein N-phospho-L-histidine.</text>
        <dbReference type="EC" id="2.7.13.3"/>
    </reaction>
</comment>
<feature type="transmembrane region" description="Helical" evidence="13">
    <location>
        <begin position="12"/>
        <end position="33"/>
    </location>
</feature>
<dbReference type="InterPro" id="IPR004358">
    <property type="entry name" value="Sig_transdc_His_kin-like_C"/>
</dbReference>
<sequence length="1061" mass="112962">MPANFQTGRYLTGSLGLALAYFAVGLLSMGLAIPPVYATPLYPAAGLALAAMLALGPRQAPGLFIGAVAINAVIAQAHGVPSWTTAVGAGVGAVLQALFGAWAIRRTVAQPLVLSEPRDLALFFGLGAGVACVISPTIGCAALLAVGSINASQFPSTWAAWWLGDTLGVLIGAPIVLALIGQPRSAWAPRRLSVALPMLVTTGLVALAIVGVTDWEQQRSRNVFERDAASASSALEIMLREPLMALQGSRSALQVAPTLGRDGFRKATAAFLSEDGPLQALGLARRVARAGVPAFDAAAQAEGLAGYNIHDRRISDDDMTPPADEDVVAIRLIEPLARNAAALGVNVRSVAGSRAALARSTASGEAAATPGIQLSQAAHRTIGVVVYQALFDGAPATAAEREAALRGAVFATLRPDLLVQRVLRGAPAYLSICLIDTEPGTLRPRLAGDEGCEKLDTRAVPTRLRRLAFGGRDWEIRVLAPKGIPIDDGRSWPFALVGLVSTALLGVLLLMMTGRAQRIEELVLERTDELRREVAGHAESAQALVASERRFRNIFEHAPVGIVFTNPYGVIKDTNPHFRRLVGYTEEHLRGLRSQDITHPDDGPEDLRLALQLLNGEVEQYRRHKRYVDRQGQIVQVRVTVSALRKPDGKVHRLVGVVEDIADQLKMQELARAAQAAAAANQAKTEFLSRMSHELRTPLNAMLGFTQLMDIDATDPLAPRQRARTQQIQQAGWHLLEMINDTLDLSRIESGALKLEPARLALRQLLDDALSLVEADARARSLAIGRDFAPDALYAMGDVTRVKQVLTNLLSNAVKYNAEGGHITIRGRRASAGFVDIAIEDGGAGLSAEQLAGLFQPFNRLGREHGDTTGTGIGLVIAKRLAELMGGSLSAASTVGKGSTFTLRLPAGDAGPSRSLSSATAPQSGEAPRAPQMTGRRRIVYIEDNEMNAELMRGALEQRPLIDLQVFETGLAGLEAVLAAPPDLLLLDMQLPDIDGLDVLRRLRARWPAQTLPVVVVSANAVQAQIDASAAAGAQHYLTKPLDVRALLALLDQLLASPKEA</sequence>
<dbReference type="Proteomes" id="UP001285263">
    <property type="component" value="Unassembled WGS sequence"/>
</dbReference>
<dbReference type="InterPro" id="IPR013767">
    <property type="entry name" value="PAS_fold"/>
</dbReference>
<dbReference type="SMART" id="SM00091">
    <property type="entry name" value="PAS"/>
    <property type="match status" value="1"/>
</dbReference>
<keyword evidence="4" id="KW-1003">Cell membrane</keyword>
<dbReference type="InterPro" id="IPR035965">
    <property type="entry name" value="PAS-like_dom_sf"/>
</dbReference>
<evidence type="ECO:0000259" key="17">
    <source>
        <dbReference type="PROSITE" id="PS50113"/>
    </source>
</evidence>
<dbReference type="InterPro" id="IPR003594">
    <property type="entry name" value="HATPase_dom"/>
</dbReference>
<evidence type="ECO:0000259" key="18">
    <source>
        <dbReference type="PROSITE" id="PS50839"/>
    </source>
</evidence>
<dbReference type="InterPro" id="IPR006189">
    <property type="entry name" value="CHASE_dom"/>
</dbReference>
<dbReference type="PROSITE" id="PS50109">
    <property type="entry name" value="HIS_KIN"/>
    <property type="match status" value="1"/>
</dbReference>
<dbReference type="Gene3D" id="3.30.450.350">
    <property type="entry name" value="CHASE domain"/>
    <property type="match status" value="1"/>
</dbReference>
<dbReference type="SMART" id="SM00387">
    <property type="entry name" value="HATPase_c"/>
    <property type="match status" value="1"/>
</dbReference>
<dbReference type="EMBL" id="JAXCLA010000002">
    <property type="protein sequence ID" value="MDY0744299.1"/>
    <property type="molecule type" value="Genomic_DNA"/>
</dbReference>
<dbReference type="Pfam" id="PF03924">
    <property type="entry name" value="CHASE"/>
    <property type="match status" value="1"/>
</dbReference>
<keyword evidence="6" id="KW-0808">Transferase</keyword>
<feature type="modified residue" description="4-aspartylphosphate" evidence="11">
    <location>
        <position position="988"/>
    </location>
</feature>
<evidence type="ECO:0000256" key="11">
    <source>
        <dbReference type="PROSITE-ProRule" id="PRU00169"/>
    </source>
</evidence>
<dbReference type="InterPro" id="IPR042240">
    <property type="entry name" value="CHASE_sf"/>
</dbReference>
<dbReference type="InterPro" id="IPR005467">
    <property type="entry name" value="His_kinase_dom"/>
</dbReference>
<dbReference type="Pfam" id="PF00512">
    <property type="entry name" value="HisKA"/>
    <property type="match status" value="1"/>
</dbReference>
<keyword evidence="10 13" id="KW-0472">Membrane</keyword>
<evidence type="ECO:0000256" key="1">
    <source>
        <dbReference type="ARBA" id="ARBA00000085"/>
    </source>
</evidence>
<dbReference type="InterPro" id="IPR000700">
    <property type="entry name" value="PAS-assoc_C"/>
</dbReference>
<dbReference type="InterPro" id="IPR036890">
    <property type="entry name" value="HATPase_C_sf"/>
</dbReference>
<dbReference type="SMART" id="SM00448">
    <property type="entry name" value="REC"/>
    <property type="match status" value="1"/>
</dbReference>
<dbReference type="CDD" id="cd00082">
    <property type="entry name" value="HisKA"/>
    <property type="match status" value="1"/>
</dbReference>
<dbReference type="CDD" id="cd00130">
    <property type="entry name" value="PAS"/>
    <property type="match status" value="1"/>
</dbReference>
<organism evidence="19 20">
    <name type="scientific">Roseateles agri</name>
    <dbReference type="NCBI Taxonomy" id="3098619"/>
    <lineage>
        <taxon>Bacteria</taxon>
        <taxon>Pseudomonadati</taxon>
        <taxon>Pseudomonadota</taxon>
        <taxon>Betaproteobacteria</taxon>
        <taxon>Burkholderiales</taxon>
        <taxon>Sphaerotilaceae</taxon>
        <taxon>Roseateles</taxon>
    </lineage>
</organism>
<dbReference type="Pfam" id="PF02518">
    <property type="entry name" value="HATPase_c"/>
    <property type="match status" value="1"/>
</dbReference>
<comment type="subcellular location">
    <subcellularLocation>
        <location evidence="2">Cell membrane</location>
        <topology evidence="2">Multi-pass membrane protein</topology>
    </subcellularLocation>
</comment>
<evidence type="ECO:0000256" key="13">
    <source>
        <dbReference type="SAM" id="Phobius"/>
    </source>
</evidence>
<dbReference type="RefSeq" id="WP_320422195.1">
    <property type="nucleotide sequence ID" value="NZ_JAXCLA010000002.1"/>
</dbReference>
<keyword evidence="7 13" id="KW-0812">Transmembrane</keyword>
<evidence type="ECO:0000256" key="3">
    <source>
        <dbReference type="ARBA" id="ARBA00012438"/>
    </source>
</evidence>
<gene>
    <name evidence="19" type="ORF">SNE35_07265</name>
</gene>
<dbReference type="Gene3D" id="3.30.565.10">
    <property type="entry name" value="Histidine kinase-like ATPase, C-terminal domain"/>
    <property type="match status" value="1"/>
</dbReference>
<dbReference type="Pfam" id="PF00072">
    <property type="entry name" value="Response_reg"/>
    <property type="match status" value="1"/>
</dbReference>
<dbReference type="SUPFAM" id="SSF52172">
    <property type="entry name" value="CheY-like"/>
    <property type="match status" value="1"/>
</dbReference>
<evidence type="ECO:0000256" key="10">
    <source>
        <dbReference type="ARBA" id="ARBA00023136"/>
    </source>
</evidence>
<dbReference type="PRINTS" id="PR00344">
    <property type="entry name" value="BCTRLSENSOR"/>
</dbReference>
<feature type="transmembrane region" description="Helical" evidence="13">
    <location>
        <begin position="192"/>
        <end position="212"/>
    </location>
</feature>
<reference evidence="19 20" key="1">
    <citation type="submission" date="2023-11" db="EMBL/GenBank/DDBJ databases">
        <title>Paucibacter sp. nov., isolated from fresh soil in Korea.</title>
        <authorList>
            <person name="Le N.T.T."/>
        </authorList>
    </citation>
    <scope>NUCLEOTIDE SEQUENCE [LARGE SCALE GENOMIC DNA]</scope>
    <source>
        <strain evidence="19 20">R3-3</strain>
    </source>
</reference>
<feature type="domain" description="Response regulatory" evidence="15">
    <location>
        <begin position="938"/>
        <end position="1055"/>
    </location>
</feature>
<dbReference type="PROSITE" id="PS50110">
    <property type="entry name" value="RESPONSE_REGULATORY"/>
    <property type="match status" value="1"/>
</dbReference>
<feature type="transmembrane region" description="Helical" evidence="13">
    <location>
        <begin position="158"/>
        <end position="180"/>
    </location>
</feature>
<evidence type="ECO:0000256" key="9">
    <source>
        <dbReference type="ARBA" id="ARBA00022989"/>
    </source>
</evidence>
<evidence type="ECO:0000256" key="6">
    <source>
        <dbReference type="ARBA" id="ARBA00022679"/>
    </source>
</evidence>
<evidence type="ECO:0000256" key="4">
    <source>
        <dbReference type="ARBA" id="ARBA00022475"/>
    </source>
</evidence>
<dbReference type="NCBIfam" id="TIGR00229">
    <property type="entry name" value="sensory_box"/>
    <property type="match status" value="1"/>
</dbReference>
<dbReference type="InterPro" id="IPR011006">
    <property type="entry name" value="CheY-like_superfamily"/>
</dbReference>
<dbReference type="PANTHER" id="PTHR43047">
    <property type="entry name" value="TWO-COMPONENT HISTIDINE PROTEIN KINASE"/>
    <property type="match status" value="1"/>
</dbReference>
<dbReference type="InterPro" id="IPR000014">
    <property type="entry name" value="PAS"/>
</dbReference>